<comment type="similarity">
    <text evidence="2">Belongs to the bacterial solute-binding protein 2 family.</text>
</comment>
<dbReference type="AlphaFoldDB" id="A0A917WCM6"/>
<dbReference type="SUPFAM" id="SSF53822">
    <property type="entry name" value="Periplasmic binding protein-like I"/>
    <property type="match status" value="1"/>
</dbReference>
<dbReference type="EMBL" id="BMNA01000002">
    <property type="protein sequence ID" value="GGL94726.1"/>
    <property type="molecule type" value="Genomic_DNA"/>
</dbReference>
<dbReference type="GO" id="GO:0030246">
    <property type="term" value="F:carbohydrate binding"/>
    <property type="evidence" value="ECO:0007669"/>
    <property type="project" value="UniProtKB-ARBA"/>
</dbReference>
<keyword evidence="3" id="KW-0732">Signal</keyword>
<dbReference type="Pfam" id="PF13407">
    <property type="entry name" value="Peripla_BP_4"/>
    <property type="match status" value="1"/>
</dbReference>
<name>A0A917WCM6_9ACTN</name>
<dbReference type="GO" id="GO:0030313">
    <property type="term" value="C:cell envelope"/>
    <property type="evidence" value="ECO:0007669"/>
    <property type="project" value="UniProtKB-SubCell"/>
</dbReference>
<gene>
    <name evidence="5" type="ORF">GCM10011594_13190</name>
</gene>
<evidence type="ECO:0000256" key="1">
    <source>
        <dbReference type="ARBA" id="ARBA00004196"/>
    </source>
</evidence>
<evidence type="ECO:0000256" key="3">
    <source>
        <dbReference type="ARBA" id="ARBA00022729"/>
    </source>
</evidence>
<dbReference type="InterPro" id="IPR028082">
    <property type="entry name" value="Peripla_BP_I"/>
</dbReference>
<accession>A0A917WCM6</accession>
<organism evidence="5 6">
    <name type="scientific">Nakamurella endophytica</name>
    <dbReference type="NCBI Taxonomy" id="1748367"/>
    <lineage>
        <taxon>Bacteria</taxon>
        <taxon>Bacillati</taxon>
        <taxon>Actinomycetota</taxon>
        <taxon>Actinomycetes</taxon>
        <taxon>Nakamurellales</taxon>
        <taxon>Nakamurellaceae</taxon>
        <taxon>Nakamurella</taxon>
    </lineage>
</organism>
<dbReference type="PANTHER" id="PTHR46847:SF1">
    <property type="entry name" value="D-ALLOSE-BINDING PERIPLASMIC PROTEIN-RELATED"/>
    <property type="match status" value="1"/>
</dbReference>
<reference evidence="5" key="1">
    <citation type="journal article" date="2014" name="Int. J. Syst. Evol. Microbiol.">
        <title>Complete genome sequence of Corynebacterium casei LMG S-19264T (=DSM 44701T), isolated from a smear-ripened cheese.</title>
        <authorList>
            <consortium name="US DOE Joint Genome Institute (JGI-PGF)"/>
            <person name="Walter F."/>
            <person name="Albersmeier A."/>
            <person name="Kalinowski J."/>
            <person name="Ruckert C."/>
        </authorList>
    </citation>
    <scope>NUCLEOTIDE SEQUENCE</scope>
    <source>
        <strain evidence="5">CGMCC 4.7308</strain>
    </source>
</reference>
<evidence type="ECO:0000256" key="2">
    <source>
        <dbReference type="ARBA" id="ARBA00007639"/>
    </source>
</evidence>
<comment type="caution">
    <text evidence="5">The sequence shown here is derived from an EMBL/GenBank/DDBJ whole genome shotgun (WGS) entry which is preliminary data.</text>
</comment>
<comment type="subcellular location">
    <subcellularLocation>
        <location evidence="1">Cell envelope</location>
    </subcellularLocation>
</comment>
<dbReference type="PANTHER" id="PTHR46847">
    <property type="entry name" value="D-ALLOSE-BINDING PERIPLASMIC PROTEIN-RELATED"/>
    <property type="match status" value="1"/>
</dbReference>
<evidence type="ECO:0000313" key="6">
    <source>
        <dbReference type="Proteomes" id="UP000655208"/>
    </source>
</evidence>
<sequence>MPAAARDNYAGFENFVKLLPNGYASYKPPAAPWKFCLSESYTGNSWRQNHLAELQRLVKGLADTGKATGDLVVADSNGNTALQISQINNLAGQGCTVIVALPGSADATCDAIAKARARGVLVLTSDAPANCADAVNVSFNGYTGMYAGAEAVAKAIGGKGDVLVVTGVPGVSAEATEQAAVDAVAKKYPDIKIVGTVAGNWTPAVAQAGVAKFLSTHQGTIDGVFEMGEMGVGTARAFRQAGRPVPVMNAASGECAAFAYWKANPDKVAFAVVQAPEAAAYETFHVALRMLNGQQPALNTLLYPIPRVTSANFADFYQPSFTEASTCYPRSPDGRAVADSYFDQFFTGGSPVSTEPSK</sequence>
<dbReference type="InterPro" id="IPR025997">
    <property type="entry name" value="SBP_2_dom"/>
</dbReference>
<keyword evidence="6" id="KW-1185">Reference proteome</keyword>
<evidence type="ECO:0000259" key="4">
    <source>
        <dbReference type="Pfam" id="PF13407"/>
    </source>
</evidence>
<dbReference type="Gene3D" id="3.40.50.2300">
    <property type="match status" value="2"/>
</dbReference>
<reference evidence="5" key="2">
    <citation type="submission" date="2020-09" db="EMBL/GenBank/DDBJ databases">
        <authorList>
            <person name="Sun Q."/>
            <person name="Zhou Y."/>
        </authorList>
    </citation>
    <scope>NUCLEOTIDE SEQUENCE</scope>
    <source>
        <strain evidence="5">CGMCC 4.7308</strain>
    </source>
</reference>
<protein>
    <submittedName>
        <fullName evidence="5">Ribose ABC transporter substrate-binding protein</fullName>
    </submittedName>
</protein>
<evidence type="ECO:0000313" key="5">
    <source>
        <dbReference type="EMBL" id="GGL94726.1"/>
    </source>
</evidence>
<dbReference type="Proteomes" id="UP000655208">
    <property type="component" value="Unassembled WGS sequence"/>
</dbReference>
<feature type="domain" description="Periplasmic binding protein" evidence="4">
    <location>
        <begin position="40"/>
        <end position="294"/>
    </location>
</feature>
<proteinExistence type="inferred from homology"/>